<organism evidence="2">
    <name type="scientific">freshwater metagenome</name>
    <dbReference type="NCBI Taxonomy" id="449393"/>
    <lineage>
        <taxon>unclassified sequences</taxon>
        <taxon>metagenomes</taxon>
        <taxon>ecological metagenomes</taxon>
    </lineage>
</organism>
<feature type="region of interest" description="Disordered" evidence="1">
    <location>
        <begin position="1"/>
        <end position="55"/>
    </location>
</feature>
<feature type="compositionally biased region" description="Polar residues" evidence="1">
    <location>
        <begin position="72"/>
        <end position="83"/>
    </location>
</feature>
<name>A0A6J6YHZ5_9ZZZZ</name>
<feature type="compositionally biased region" description="Polar residues" evidence="1">
    <location>
        <begin position="29"/>
        <end position="38"/>
    </location>
</feature>
<feature type="compositionally biased region" description="Low complexity" evidence="1">
    <location>
        <begin position="8"/>
        <end position="22"/>
    </location>
</feature>
<gene>
    <name evidence="2" type="ORF">UFOPK2992_01321</name>
</gene>
<accession>A0A6J6YHZ5</accession>
<feature type="compositionally biased region" description="Low complexity" evidence="1">
    <location>
        <begin position="118"/>
        <end position="127"/>
    </location>
</feature>
<feature type="compositionally biased region" description="Low complexity" evidence="1">
    <location>
        <begin position="158"/>
        <end position="174"/>
    </location>
</feature>
<feature type="region of interest" description="Disordered" evidence="1">
    <location>
        <begin position="70"/>
        <end position="130"/>
    </location>
</feature>
<reference evidence="2" key="1">
    <citation type="submission" date="2020-05" db="EMBL/GenBank/DDBJ databases">
        <authorList>
            <person name="Chiriac C."/>
            <person name="Salcher M."/>
            <person name="Ghai R."/>
            <person name="Kavagutti S V."/>
        </authorList>
    </citation>
    <scope>NUCLEOTIDE SEQUENCE</scope>
</reference>
<protein>
    <submittedName>
        <fullName evidence="2">Unannotated protein</fullName>
    </submittedName>
</protein>
<evidence type="ECO:0000313" key="2">
    <source>
        <dbReference type="EMBL" id="CAB4806756.1"/>
    </source>
</evidence>
<feature type="compositionally biased region" description="Polar residues" evidence="1">
    <location>
        <begin position="91"/>
        <end position="100"/>
    </location>
</feature>
<dbReference type="EMBL" id="CAFAAI010000240">
    <property type="protein sequence ID" value="CAB4806756.1"/>
    <property type="molecule type" value="Genomic_DNA"/>
</dbReference>
<dbReference type="AlphaFoldDB" id="A0A6J6YHZ5"/>
<evidence type="ECO:0000256" key="1">
    <source>
        <dbReference type="SAM" id="MobiDB-lite"/>
    </source>
</evidence>
<feature type="region of interest" description="Disordered" evidence="1">
    <location>
        <begin position="158"/>
        <end position="216"/>
    </location>
</feature>
<feature type="compositionally biased region" description="Low complexity" evidence="1">
    <location>
        <begin position="185"/>
        <end position="201"/>
    </location>
</feature>
<feature type="compositionally biased region" description="Polar residues" evidence="1">
    <location>
        <begin position="207"/>
        <end position="216"/>
    </location>
</feature>
<proteinExistence type="predicted"/>
<sequence>MSRHSPHSLSSAASRWLSSAPRLPWPLASPTTSQQRGSPCSAHHVPPHSSSGQNHSLAKSLLCCSCRRPHGQPSSLTPNSPQHSVGGAHSATRSWSNKPGSQAARAWSCRSTTKRARPPSGRSSPPAQWCSNNDYVAPNVRYWPSATASLLVHCRSPKTTSVSAKATPAPTPAAWVRSLRPQCHTTSTNSQRSSSSPSSTTCAPTARRSSACSTPA</sequence>